<dbReference type="InterPro" id="IPR013986">
    <property type="entry name" value="DExx_box_DNA_helicase_dom_sf"/>
</dbReference>
<keyword evidence="7" id="KW-0238">DNA-binding</keyword>
<gene>
    <name evidence="15" type="ORF">CP523_15570</name>
    <name evidence="16" type="ORF">NH397_08050</name>
</gene>
<dbReference type="GO" id="GO:0000725">
    <property type="term" value="P:recombinational repair"/>
    <property type="evidence" value="ECO:0007669"/>
    <property type="project" value="TreeGrafter"/>
</dbReference>
<dbReference type="SUPFAM" id="SSF52540">
    <property type="entry name" value="P-loop containing nucleoside triphosphate hydrolases"/>
    <property type="match status" value="1"/>
</dbReference>
<dbReference type="EMBL" id="CP099799">
    <property type="protein sequence ID" value="USS02354.1"/>
    <property type="molecule type" value="Genomic_DNA"/>
</dbReference>
<dbReference type="InterPro" id="IPR036397">
    <property type="entry name" value="RNaseH_sf"/>
</dbReference>
<proteinExistence type="inferred from homology"/>
<evidence type="ECO:0000256" key="10">
    <source>
        <dbReference type="ARBA" id="ARBA00034808"/>
    </source>
</evidence>
<evidence type="ECO:0000256" key="4">
    <source>
        <dbReference type="ARBA" id="ARBA00022806"/>
    </source>
</evidence>
<dbReference type="NCBIfam" id="TIGR00573">
    <property type="entry name" value="dnaq"/>
    <property type="match status" value="1"/>
</dbReference>
<dbReference type="GO" id="GO:0005524">
    <property type="term" value="F:ATP binding"/>
    <property type="evidence" value="ECO:0007669"/>
    <property type="project" value="UniProtKB-UniRule"/>
</dbReference>
<evidence type="ECO:0000259" key="14">
    <source>
        <dbReference type="PROSITE" id="PS51217"/>
    </source>
</evidence>
<sequence length="864" mass="101734">MPTSLNIKQREVVEELDKNILLLASAGTGKTNTLAYRISNIIEKNRAKEEEILCITFTNKASKEMQERIERILKKNSNKVIIKTFHSFCFDILKKQAKKSTDIYTDFVIFDEEDCKEVIGTVNYFNFPLLSLQNFISLIKENIGMLNLYSDNSLKDYEEVIKRVYKEKYEEIKRICVSEEYSTNYNMINILEKEGAKIVQSYNSALYNNHGLDFNDLIIKVHQLFKDTTVVENLRRKFKYISIDEVQDTSYLEYEIIEKLFYGSNILLCGDQFQTIYQWRGSIPDLIIKDFTKKYNPKEIVFNENYRATKNLIDASFRYLKNTFSMEVEKVYKNQIKAVNNMDGEKICFNSLNNIKDEARFIFDEIKKLDIKDISKICVLTRNNRYNTNLSKEFIRLNLNLPKEERLNFILIDEFRFFRRQEIKDIIATLKLCVNKYDSNSLKRIIKRFKFGISSKIIEIIESDIYKEVGISINDFIDKKTHIYGEKYSLLVKEFNNNNLIVFDVESTGVDTTKDEIIQIAAIKIDSQGKIIDKFQRVLKNNKSVMNSERVHGFSDEYLKVHGEDKIKVLKEFLEFSKEALIVGHNVQYDINILNSELKRNNLGSHSFLDFYDTLEIYRRFYPNLENYKLETLSRIFKIKNKPTHDAMDDILATADLLVIAIKDKIIPLAFERQMLTGKYLGNFKELSVKLEKLKEESKFKRPKDIIVKVIKEFNIKKLYEKEPQRIFRLREFYSISKELDDFRLSPEDSMIELLKVTSLSNGDMERILKNQSRIPIITVHQAKGLEFDYVFLAGMEENVFPSYQSIKSSNLKEEERVFYVAITRAKKKLYLTYSKSSNGKRNNISRFIFKIPKEFIKNISTEV</sequence>
<keyword evidence="8" id="KW-0413">Isomerase</keyword>
<protein>
    <recommendedName>
        <fullName evidence="10">DNA 3'-5' helicase</fullName>
        <ecNumber evidence="10">5.6.2.4</ecNumber>
    </recommendedName>
</protein>
<dbReference type="Pfam" id="PF13361">
    <property type="entry name" value="UvrD_C"/>
    <property type="match status" value="1"/>
</dbReference>
<dbReference type="GO" id="GO:0003887">
    <property type="term" value="F:DNA-directed DNA polymerase activity"/>
    <property type="evidence" value="ECO:0007669"/>
    <property type="project" value="InterPro"/>
</dbReference>
<dbReference type="GeneID" id="303562108"/>
<dbReference type="GO" id="GO:0006260">
    <property type="term" value="P:DNA replication"/>
    <property type="evidence" value="ECO:0007669"/>
    <property type="project" value="InterPro"/>
</dbReference>
<dbReference type="InterPro" id="IPR013520">
    <property type="entry name" value="Ribonucl_H"/>
</dbReference>
<dbReference type="EMBL" id="CP023671">
    <property type="protein sequence ID" value="AYE35739.1"/>
    <property type="molecule type" value="Genomic_DNA"/>
</dbReference>
<dbReference type="Pfam" id="PF00580">
    <property type="entry name" value="UvrD-helicase"/>
    <property type="match status" value="1"/>
</dbReference>
<dbReference type="InterPro" id="IPR014017">
    <property type="entry name" value="DNA_helicase_UvrD-like_C"/>
</dbReference>
<evidence type="ECO:0000256" key="7">
    <source>
        <dbReference type="ARBA" id="ARBA00023125"/>
    </source>
</evidence>
<dbReference type="GO" id="GO:0033202">
    <property type="term" value="C:DNA helicase complex"/>
    <property type="evidence" value="ECO:0007669"/>
    <property type="project" value="TreeGrafter"/>
</dbReference>
<accession>A0A9N7JPB7</accession>
<dbReference type="CDD" id="cd06127">
    <property type="entry name" value="DEDDh"/>
    <property type="match status" value="1"/>
</dbReference>
<evidence type="ECO:0000313" key="15">
    <source>
        <dbReference type="EMBL" id="AYE35739.1"/>
    </source>
</evidence>
<dbReference type="GO" id="GO:0005829">
    <property type="term" value="C:cytosol"/>
    <property type="evidence" value="ECO:0007669"/>
    <property type="project" value="TreeGrafter"/>
</dbReference>
<evidence type="ECO:0000256" key="11">
    <source>
        <dbReference type="ARBA" id="ARBA00048988"/>
    </source>
</evidence>
<dbReference type="EC" id="5.6.2.4" evidence="10"/>
<dbReference type="InterPro" id="IPR006054">
    <property type="entry name" value="DnaQ"/>
</dbReference>
<dbReference type="PROSITE" id="PS51217">
    <property type="entry name" value="UVRD_HELICASE_CTER"/>
    <property type="match status" value="1"/>
</dbReference>
<evidence type="ECO:0000313" key="16">
    <source>
        <dbReference type="EMBL" id="USS02354.1"/>
    </source>
</evidence>
<dbReference type="InterPro" id="IPR014016">
    <property type="entry name" value="UvrD-like_ATP-bd"/>
</dbReference>
<dbReference type="KEGG" id="csep:CP523_15570"/>
<name>A0A9N7JPB7_CLOSE</name>
<keyword evidence="3 12" id="KW-0378">Hydrolase</keyword>
<comment type="catalytic activity">
    <reaction evidence="9">
        <text>Couples ATP hydrolysis with the unwinding of duplex DNA by translocating in the 3'-5' direction.</text>
        <dbReference type="EC" id="5.6.2.4"/>
    </reaction>
</comment>
<dbReference type="RefSeq" id="WP_120141028.1">
    <property type="nucleotide sequence ID" value="NZ_CP023671.1"/>
</dbReference>
<keyword evidence="2 12" id="KW-0547">Nucleotide-binding</keyword>
<dbReference type="InterPro" id="IPR027417">
    <property type="entry name" value="P-loop_NTPase"/>
</dbReference>
<dbReference type="PANTHER" id="PTHR11070:SF2">
    <property type="entry name" value="ATP-DEPENDENT DNA HELICASE SRS2"/>
    <property type="match status" value="1"/>
</dbReference>
<evidence type="ECO:0000256" key="8">
    <source>
        <dbReference type="ARBA" id="ARBA00023235"/>
    </source>
</evidence>
<evidence type="ECO:0000256" key="5">
    <source>
        <dbReference type="ARBA" id="ARBA00022839"/>
    </source>
</evidence>
<evidence type="ECO:0000259" key="13">
    <source>
        <dbReference type="PROSITE" id="PS51198"/>
    </source>
</evidence>
<dbReference type="GO" id="GO:0003677">
    <property type="term" value="F:DNA binding"/>
    <property type="evidence" value="ECO:0007669"/>
    <property type="project" value="UniProtKB-KW"/>
</dbReference>
<organism evidence="15 17">
    <name type="scientific">Clostridium septicum</name>
    <dbReference type="NCBI Taxonomy" id="1504"/>
    <lineage>
        <taxon>Bacteria</taxon>
        <taxon>Bacillati</taxon>
        <taxon>Bacillota</taxon>
        <taxon>Clostridia</taxon>
        <taxon>Eubacteriales</taxon>
        <taxon>Clostridiaceae</taxon>
        <taxon>Clostridium</taxon>
    </lineage>
</organism>
<dbReference type="Gene3D" id="3.40.50.300">
    <property type="entry name" value="P-loop containing nucleotide triphosphate hydrolases"/>
    <property type="match status" value="3"/>
</dbReference>
<keyword evidence="6 12" id="KW-0067">ATP-binding</keyword>
<evidence type="ECO:0000256" key="2">
    <source>
        <dbReference type="ARBA" id="ARBA00022741"/>
    </source>
</evidence>
<dbReference type="PANTHER" id="PTHR11070">
    <property type="entry name" value="UVRD / RECB / PCRA DNA HELICASE FAMILY MEMBER"/>
    <property type="match status" value="1"/>
</dbReference>
<dbReference type="InterPro" id="IPR012337">
    <property type="entry name" value="RNaseH-like_sf"/>
</dbReference>
<keyword evidence="5" id="KW-0269">Exonuclease</keyword>
<dbReference type="SUPFAM" id="SSF53098">
    <property type="entry name" value="Ribonuclease H-like"/>
    <property type="match status" value="1"/>
</dbReference>
<dbReference type="GO" id="GO:0043138">
    <property type="term" value="F:3'-5' DNA helicase activity"/>
    <property type="evidence" value="ECO:0007669"/>
    <property type="project" value="UniProtKB-EC"/>
</dbReference>
<keyword evidence="4 12" id="KW-0347">Helicase</keyword>
<comment type="catalytic activity">
    <reaction evidence="11">
        <text>ATP + H2O = ADP + phosphate + H(+)</text>
        <dbReference type="Rhea" id="RHEA:13065"/>
        <dbReference type="ChEBI" id="CHEBI:15377"/>
        <dbReference type="ChEBI" id="CHEBI:15378"/>
        <dbReference type="ChEBI" id="CHEBI:30616"/>
        <dbReference type="ChEBI" id="CHEBI:43474"/>
        <dbReference type="ChEBI" id="CHEBI:456216"/>
        <dbReference type="EC" id="5.6.2.4"/>
    </reaction>
</comment>
<evidence type="ECO:0000256" key="1">
    <source>
        <dbReference type="ARBA" id="ARBA00009922"/>
    </source>
</evidence>
<feature type="domain" description="UvrD-like helicase C-terminal" evidence="14">
    <location>
        <begin position="315"/>
        <end position="785"/>
    </location>
</feature>
<dbReference type="Proteomes" id="UP000280586">
    <property type="component" value="Chromosome"/>
</dbReference>
<feature type="binding site" evidence="12">
    <location>
        <begin position="24"/>
        <end position="31"/>
    </location>
    <ligand>
        <name>ATP</name>
        <dbReference type="ChEBI" id="CHEBI:30616"/>
    </ligand>
</feature>
<keyword evidence="5" id="KW-0540">Nuclease</keyword>
<evidence type="ECO:0000256" key="12">
    <source>
        <dbReference type="PROSITE-ProRule" id="PRU00560"/>
    </source>
</evidence>
<dbReference type="GO" id="GO:0004527">
    <property type="term" value="F:exonuclease activity"/>
    <property type="evidence" value="ECO:0007669"/>
    <property type="project" value="UniProtKB-KW"/>
</dbReference>
<dbReference type="Pfam" id="PF00929">
    <property type="entry name" value="RNase_T"/>
    <property type="match status" value="1"/>
</dbReference>
<evidence type="ECO:0000256" key="9">
    <source>
        <dbReference type="ARBA" id="ARBA00034617"/>
    </source>
</evidence>
<feature type="domain" description="UvrD-like helicase ATP-binding" evidence="13">
    <location>
        <begin position="3"/>
        <end position="309"/>
    </location>
</feature>
<dbReference type="Proteomes" id="UP001055437">
    <property type="component" value="Chromosome"/>
</dbReference>
<dbReference type="Gene3D" id="1.10.10.160">
    <property type="match status" value="1"/>
</dbReference>
<dbReference type="CDD" id="cd17932">
    <property type="entry name" value="DEXQc_UvrD"/>
    <property type="match status" value="1"/>
</dbReference>
<dbReference type="AlphaFoldDB" id="A0A9N7JPB7"/>
<evidence type="ECO:0000313" key="17">
    <source>
        <dbReference type="Proteomes" id="UP000280586"/>
    </source>
</evidence>
<dbReference type="SMART" id="SM00479">
    <property type="entry name" value="EXOIII"/>
    <property type="match status" value="1"/>
</dbReference>
<keyword evidence="18" id="KW-1185">Reference proteome</keyword>
<dbReference type="Gene3D" id="3.30.420.10">
    <property type="entry name" value="Ribonuclease H-like superfamily/Ribonuclease H"/>
    <property type="match status" value="1"/>
</dbReference>
<evidence type="ECO:0000313" key="18">
    <source>
        <dbReference type="Proteomes" id="UP001055437"/>
    </source>
</evidence>
<dbReference type="PROSITE" id="PS51198">
    <property type="entry name" value="UVRD_HELICASE_ATP_BIND"/>
    <property type="match status" value="1"/>
</dbReference>
<dbReference type="FunFam" id="3.30.420.10:FF:000045">
    <property type="entry name" value="3'-5' exonuclease DinG"/>
    <property type="match status" value="1"/>
</dbReference>
<dbReference type="InterPro" id="IPR000212">
    <property type="entry name" value="DNA_helicase_UvrD/REP"/>
</dbReference>
<reference evidence="16" key="2">
    <citation type="submission" date="2022-06" db="EMBL/GenBank/DDBJ databases">
        <authorList>
            <person name="Holder M.E."/>
            <person name="Ajami N.J."/>
            <person name="Petrosino J.F."/>
        </authorList>
    </citation>
    <scope>NUCLEOTIDE SEQUENCE</scope>
    <source>
        <strain evidence="16">RMA 8861</strain>
    </source>
</reference>
<evidence type="ECO:0000256" key="6">
    <source>
        <dbReference type="ARBA" id="ARBA00022840"/>
    </source>
</evidence>
<evidence type="ECO:0000256" key="3">
    <source>
        <dbReference type="ARBA" id="ARBA00022801"/>
    </source>
</evidence>
<reference evidence="15 17" key="1">
    <citation type="submission" date="2017-09" db="EMBL/GenBank/DDBJ databases">
        <authorList>
            <person name="Thomas P."/>
            <person name="Seyboldt C."/>
        </authorList>
    </citation>
    <scope>NUCLEOTIDE SEQUENCE [LARGE SCALE GENOMIC DNA]</scope>
    <source>
        <strain evidence="15 17">DSM 7534</strain>
    </source>
</reference>
<comment type="similarity">
    <text evidence="1">Belongs to the helicase family. UvrD subfamily.</text>
</comment>